<accession>A0A699UR59</accession>
<comment type="caution">
    <text evidence="1">The sequence shown here is derived from an EMBL/GenBank/DDBJ whole genome shotgun (WGS) entry which is preliminary data.</text>
</comment>
<feature type="non-terminal residue" evidence="1">
    <location>
        <position position="1"/>
    </location>
</feature>
<dbReference type="AlphaFoldDB" id="A0A699UR59"/>
<gene>
    <name evidence="1" type="ORF">Tci_895558</name>
</gene>
<proteinExistence type="predicted"/>
<protein>
    <submittedName>
        <fullName evidence="1">Uncharacterized protein</fullName>
    </submittedName>
</protein>
<sequence length="116" mass="11781">VEGVGAQALVKFIAFLIREAVPAPLRLGAQRQPFFVVRREGLQARNVGGFGRTQAKGEAVFHVVLLDGPPGAGVAQGQRGGGVVGVGYGYFAIGKLALHGAGAARHEQHGAAGATA</sequence>
<reference evidence="1" key="1">
    <citation type="journal article" date="2019" name="Sci. Rep.">
        <title>Draft genome of Tanacetum cinerariifolium, the natural source of mosquito coil.</title>
        <authorList>
            <person name="Yamashiro T."/>
            <person name="Shiraishi A."/>
            <person name="Satake H."/>
            <person name="Nakayama K."/>
        </authorList>
    </citation>
    <scope>NUCLEOTIDE SEQUENCE</scope>
</reference>
<organism evidence="1">
    <name type="scientific">Tanacetum cinerariifolium</name>
    <name type="common">Dalmatian daisy</name>
    <name type="synonym">Chrysanthemum cinerariifolium</name>
    <dbReference type="NCBI Taxonomy" id="118510"/>
    <lineage>
        <taxon>Eukaryota</taxon>
        <taxon>Viridiplantae</taxon>
        <taxon>Streptophyta</taxon>
        <taxon>Embryophyta</taxon>
        <taxon>Tracheophyta</taxon>
        <taxon>Spermatophyta</taxon>
        <taxon>Magnoliopsida</taxon>
        <taxon>eudicotyledons</taxon>
        <taxon>Gunneridae</taxon>
        <taxon>Pentapetalae</taxon>
        <taxon>asterids</taxon>
        <taxon>campanulids</taxon>
        <taxon>Asterales</taxon>
        <taxon>Asteraceae</taxon>
        <taxon>Asteroideae</taxon>
        <taxon>Anthemideae</taxon>
        <taxon>Anthemidinae</taxon>
        <taxon>Tanacetum</taxon>
    </lineage>
</organism>
<name>A0A699UR59_TANCI</name>
<dbReference type="EMBL" id="BKCJ011345953">
    <property type="protein sequence ID" value="GFD23589.1"/>
    <property type="molecule type" value="Genomic_DNA"/>
</dbReference>
<evidence type="ECO:0000313" key="1">
    <source>
        <dbReference type="EMBL" id="GFD23589.1"/>
    </source>
</evidence>